<accession>A0A2S2BQK8</accession>
<dbReference type="EMBL" id="CP021354">
    <property type="protein sequence ID" value="AWK70863.1"/>
    <property type="molecule type" value="Genomic_DNA"/>
</dbReference>
<dbReference type="OrthoDB" id="6017773at2"/>
<feature type="region of interest" description="Disordered" evidence="1">
    <location>
        <begin position="1"/>
        <end position="32"/>
    </location>
</feature>
<dbReference type="SUPFAM" id="SSF159713">
    <property type="entry name" value="Dhaf3308-like"/>
    <property type="match status" value="1"/>
</dbReference>
<dbReference type="Gene3D" id="3.40.50.11590">
    <property type="match status" value="1"/>
</dbReference>
<dbReference type="Proteomes" id="UP000245711">
    <property type="component" value="Chromosome"/>
</dbReference>
<evidence type="ECO:0000313" key="3">
    <source>
        <dbReference type="Proteomes" id="UP000245711"/>
    </source>
</evidence>
<gene>
    <name evidence="2" type="ORF">CBI38_04045</name>
</gene>
<proteinExistence type="predicted"/>
<evidence type="ECO:0008006" key="4">
    <source>
        <dbReference type="Google" id="ProtNLM"/>
    </source>
</evidence>
<dbReference type="KEGG" id="roz:CBI38_04045"/>
<dbReference type="AlphaFoldDB" id="A0A2S2BQK8"/>
<evidence type="ECO:0000256" key="1">
    <source>
        <dbReference type="SAM" id="MobiDB-lite"/>
    </source>
</evidence>
<evidence type="ECO:0000313" key="2">
    <source>
        <dbReference type="EMBL" id="AWK70863.1"/>
    </source>
</evidence>
<name>A0A2S2BQK8_9NOCA</name>
<sequence length="280" mass="29937">MTVTAQTPAAKSGPVSELLDRYRNDPDLSSPDSATVSVAFITSQAARHSGRSGGYRNQVVSLRVGAATGSCAVEPDSLDPRVVYACAGMHVAELLEHEELAIRVAALDAYLTNRRPHASDARAETVQLEPGTSLQRSMARARFVTGLVDAPLDGRVLVIGVVNSLLACLRERGVQYVPCDFKGGFTEWGESIVTDFTAWVDDCDAVLASGMMLGNGSLDRLLELTAKTRRPVPVTLFAQSGAAVARELLGRGVDSLSAEPYPFFWLTGDASVLHLYRACP</sequence>
<keyword evidence="3" id="KW-1185">Reference proteome</keyword>
<dbReference type="RefSeq" id="WP_109326630.1">
    <property type="nucleotide sequence ID" value="NZ_CP021354.1"/>
</dbReference>
<reference evidence="2 3" key="1">
    <citation type="submission" date="2017-05" db="EMBL/GenBank/DDBJ databases">
        <title>Isolation of Rhodococcus sp. S2-17 biodegrading of BP-3.</title>
        <authorList>
            <person name="Lee Y."/>
            <person name="Kim K.H."/>
            <person name="Chun B.H."/>
            <person name="Jung H.S."/>
            <person name="Jeon C.O."/>
        </authorList>
    </citation>
    <scope>NUCLEOTIDE SEQUENCE [LARGE SCALE GENOMIC DNA]</scope>
    <source>
        <strain evidence="2 3">S2-17</strain>
    </source>
</reference>
<protein>
    <recommendedName>
        <fullName evidence="4">Heavy-metal chelation domain-containing protein</fullName>
    </recommendedName>
</protein>
<organism evidence="2 3">
    <name type="scientific">Rhodococcus oxybenzonivorans</name>
    <dbReference type="NCBI Taxonomy" id="1990687"/>
    <lineage>
        <taxon>Bacteria</taxon>
        <taxon>Bacillati</taxon>
        <taxon>Actinomycetota</taxon>
        <taxon>Actinomycetes</taxon>
        <taxon>Mycobacteriales</taxon>
        <taxon>Nocardiaceae</taxon>
        <taxon>Rhodococcus</taxon>
    </lineage>
</organism>